<keyword evidence="3 6" id="KW-0812">Transmembrane</keyword>
<feature type="transmembrane region" description="Helical" evidence="6">
    <location>
        <begin position="367"/>
        <end position="385"/>
    </location>
</feature>
<feature type="transmembrane region" description="Helical" evidence="6">
    <location>
        <begin position="209"/>
        <end position="227"/>
    </location>
</feature>
<dbReference type="PANTHER" id="PTHR43370">
    <property type="entry name" value="SUGAR ABC TRANSPORTER INTEGRAL MEMBRANE PROTEIN-RELATED"/>
    <property type="match status" value="1"/>
</dbReference>
<dbReference type="Pfam" id="PF02653">
    <property type="entry name" value="BPD_transp_2"/>
    <property type="match status" value="1"/>
</dbReference>
<keyword evidence="8" id="KW-1185">Reference proteome</keyword>
<evidence type="ECO:0000256" key="2">
    <source>
        <dbReference type="ARBA" id="ARBA00022475"/>
    </source>
</evidence>
<dbReference type="GO" id="GO:0005886">
    <property type="term" value="C:plasma membrane"/>
    <property type="evidence" value="ECO:0007669"/>
    <property type="project" value="UniProtKB-SubCell"/>
</dbReference>
<organism evidence="7 8">
    <name type="scientific">Asanoa hainanensis</name>
    <dbReference type="NCBI Taxonomy" id="560556"/>
    <lineage>
        <taxon>Bacteria</taxon>
        <taxon>Bacillati</taxon>
        <taxon>Actinomycetota</taxon>
        <taxon>Actinomycetes</taxon>
        <taxon>Micromonosporales</taxon>
        <taxon>Micromonosporaceae</taxon>
        <taxon>Asanoa</taxon>
    </lineage>
</organism>
<dbReference type="GO" id="GO:0022857">
    <property type="term" value="F:transmembrane transporter activity"/>
    <property type="evidence" value="ECO:0007669"/>
    <property type="project" value="InterPro"/>
</dbReference>
<feature type="transmembrane region" description="Helical" evidence="6">
    <location>
        <begin position="66"/>
        <end position="87"/>
    </location>
</feature>
<dbReference type="AlphaFoldDB" id="A0A239KPB0"/>
<keyword evidence="2" id="KW-1003">Cell membrane</keyword>
<evidence type="ECO:0000256" key="6">
    <source>
        <dbReference type="SAM" id="Phobius"/>
    </source>
</evidence>
<evidence type="ECO:0000256" key="3">
    <source>
        <dbReference type="ARBA" id="ARBA00022692"/>
    </source>
</evidence>
<feature type="transmembrane region" description="Helical" evidence="6">
    <location>
        <begin position="152"/>
        <end position="173"/>
    </location>
</feature>
<sequence>MTASTVDAAQVVAEPTQWWSRQRKIGVGLVAVGLVAAVLFGALASAQSAEFTLAETISGSAVGMNGRVGAIVFGVIAALAGGAMLVAARRWVNWLLGLGIVATLISFLCWQLSQAPDSLNTIALGSVARSSVTLALPLVLGALAGVLCERSAVINVAIEGQFLMGAFAAAMFATLAGSVWIGILAAGIGGLIIALLLAVLAIRFLVDQVVLGVVLNVFALGLTGFLYEQLMAKDQSRYNQPAFVPEWDIPGLSKIPLLGPALFKGNIFLYGAIVLVILIHVGLFYTRWGLRTRAVGEHPAAADTLGVKVLALRYRNVLVGGLVAGFGGAYFTLLSTTNFNKNMTSGLGFVALAALIFGRWSPIGSMLAALFFGFCSALAVSLGSINSPIPSGFLNMLPYIATIVAVAGLVGRVRAPAADGTPYIKG</sequence>
<protein>
    <submittedName>
        <fullName evidence="7">Simple sugar transport system permease protein</fullName>
    </submittedName>
</protein>
<feature type="transmembrane region" description="Helical" evidence="6">
    <location>
        <begin position="25"/>
        <end position="46"/>
    </location>
</feature>
<dbReference type="Proteomes" id="UP000198362">
    <property type="component" value="Unassembled WGS sequence"/>
</dbReference>
<name>A0A239KPB0_9ACTN</name>
<dbReference type="InterPro" id="IPR001851">
    <property type="entry name" value="ABC_transp_permease"/>
</dbReference>
<evidence type="ECO:0000313" key="7">
    <source>
        <dbReference type="EMBL" id="SNT19389.1"/>
    </source>
</evidence>
<dbReference type="PANTHER" id="PTHR43370:SF1">
    <property type="entry name" value="GUANOSINE ABC TRANSPORTER PERMEASE PROTEIN NUPQ"/>
    <property type="match status" value="1"/>
</dbReference>
<accession>A0A239KPB0</accession>
<dbReference type="RefSeq" id="WP_089247321.1">
    <property type="nucleotide sequence ID" value="NZ_FZPH01000003.1"/>
</dbReference>
<dbReference type="EMBL" id="FZPH01000003">
    <property type="protein sequence ID" value="SNT19389.1"/>
    <property type="molecule type" value="Genomic_DNA"/>
</dbReference>
<keyword evidence="4 6" id="KW-1133">Transmembrane helix</keyword>
<proteinExistence type="predicted"/>
<evidence type="ECO:0000313" key="8">
    <source>
        <dbReference type="Proteomes" id="UP000198362"/>
    </source>
</evidence>
<keyword evidence="5 6" id="KW-0472">Membrane</keyword>
<dbReference type="OrthoDB" id="9792579at2"/>
<feature type="transmembrane region" description="Helical" evidence="6">
    <location>
        <begin position="397"/>
        <end position="415"/>
    </location>
</feature>
<gene>
    <name evidence="7" type="ORF">SAMN05421812_103653</name>
</gene>
<feature type="transmembrane region" description="Helical" evidence="6">
    <location>
        <begin position="267"/>
        <end position="285"/>
    </location>
</feature>
<feature type="transmembrane region" description="Helical" evidence="6">
    <location>
        <begin position="317"/>
        <end position="337"/>
    </location>
</feature>
<reference evidence="7 8" key="1">
    <citation type="submission" date="2017-06" db="EMBL/GenBank/DDBJ databases">
        <authorList>
            <person name="Kim H.J."/>
            <person name="Triplett B.A."/>
        </authorList>
    </citation>
    <scope>NUCLEOTIDE SEQUENCE [LARGE SCALE GENOMIC DNA]</scope>
    <source>
        <strain evidence="7 8">CGMCC 4.5593</strain>
    </source>
</reference>
<keyword evidence="7" id="KW-0813">Transport</keyword>
<evidence type="ECO:0000256" key="1">
    <source>
        <dbReference type="ARBA" id="ARBA00004651"/>
    </source>
</evidence>
<comment type="subcellular location">
    <subcellularLocation>
        <location evidence="1">Cell membrane</location>
        <topology evidence="1">Multi-pass membrane protein</topology>
    </subcellularLocation>
</comment>
<feature type="transmembrane region" description="Helical" evidence="6">
    <location>
        <begin position="119"/>
        <end position="140"/>
    </location>
</feature>
<feature type="transmembrane region" description="Helical" evidence="6">
    <location>
        <begin position="94"/>
        <end position="113"/>
    </location>
</feature>
<feature type="transmembrane region" description="Helical" evidence="6">
    <location>
        <begin position="179"/>
        <end position="202"/>
    </location>
</feature>
<evidence type="ECO:0000256" key="4">
    <source>
        <dbReference type="ARBA" id="ARBA00022989"/>
    </source>
</evidence>
<keyword evidence="7" id="KW-0762">Sugar transport</keyword>
<dbReference type="CDD" id="cd06580">
    <property type="entry name" value="TM_PBP1_transp_TpRbsC_like"/>
    <property type="match status" value="1"/>
</dbReference>
<evidence type="ECO:0000256" key="5">
    <source>
        <dbReference type="ARBA" id="ARBA00023136"/>
    </source>
</evidence>